<feature type="coiled-coil region" evidence="11">
    <location>
        <begin position="121"/>
        <end position="169"/>
    </location>
</feature>
<dbReference type="KEGG" id="tbl:TBLA_0F03210"/>
<keyword evidence="4 11" id="KW-0813">Transport</keyword>
<feature type="compositionally biased region" description="Polar residues" evidence="12">
    <location>
        <begin position="443"/>
        <end position="481"/>
    </location>
</feature>
<dbReference type="EMBL" id="HE806321">
    <property type="protein sequence ID" value="CCH61859.1"/>
    <property type="molecule type" value="Genomic_DNA"/>
</dbReference>
<dbReference type="RefSeq" id="XP_004181378.1">
    <property type="nucleotide sequence ID" value="XM_004181330.1"/>
</dbReference>
<dbReference type="GO" id="GO:0048309">
    <property type="term" value="P:endoplasmic reticulum inheritance"/>
    <property type="evidence" value="ECO:0007669"/>
    <property type="project" value="InterPro"/>
</dbReference>
<dbReference type="GO" id="GO:0005789">
    <property type="term" value="C:endoplasmic reticulum membrane"/>
    <property type="evidence" value="ECO:0007669"/>
    <property type="project" value="UniProtKB-SubCell"/>
</dbReference>
<evidence type="ECO:0000256" key="3">
    <source>
        <dbReference type="ARBA" id="ARBA00019884"/>
    </source>
</evidence>
<evidence type="ECO:0000256" key="7">
    <source>
        <dbReference type="ARBA" id="ARBA00022884"/>
    </source>
</evidence>
<keyword evidence="8 11" id="KW-0175">Coiled coil</keyword>
<dbReference type="Pfam" id="PF17078">
    <property type="entry name" value="SHE3"/>
    <property type="match status" value="1"/>
</dbReference>
<feature type="region of interest" description="Disordered" evidence="12">
    <location>
        <begin position="1"/>
        <end position="37"/>
    </location>
</feature>
<reference evidence="13 14" key="1">
    <citation type="journal article" date="2011" name="Proc. Natl. Acad. Sci. U.S.A.">
        <title>Evolutionary erosion of yeast sex chromosomes by mating-type switching accidents.</title>
        <authorList>
            <person name="Gordon J.L."/>
            <person name="Armisen D."/>
            <person name="Proux-Wera E."/>
            <person name="Oheigeartaigh S.S."/>
            <person name="Byrne K.P."/>
            <person name="Wolfe K.H."/>
        </authorList>
    </citation>
    <scope>NUCLEOTIDE SEQUENCE [LARGE SCALE GENOMIC DNA]</scope>
    <source>
        <strain evidence="14">ATCC 34711 / CBS 6284 / DSM 70876 / NBRC 10599 / NRRL Y-10934 / UCD 77-7</strain>
    </source>
</reference>
<proteinExistence type="inferred from homology"/>
<evidence type="ECO:0000256" key="2">
    <source>
        <dbReference type="ARBA" id="ARBA00008123"/>
    </source>
</evidence>
<evidence type="ECO:0000256" key="8">
    <source>
        <dbReference type="ARBA" id="ARBA00023054"/>
    </source>
</evidence>
<dbReference type="STRING" id="1071380.I2H657"/>
<evidence type="ECO:0000256" key="12">
    <source>
        <dbReference type="SAM" id="MobiDB-lite"/>
    </source>
</evidence>
<dbReference type="Gene3D" id="1.10.287.1490">
    <property type="match status" value="1"/>
</dbReference>
<dbReference type="AlphaFoldDB" id="I2H657"/>
<keyword evidence="7 11" id="KW-0694">RNA-binding</keyword>
<dbReference type="InterPro" id="IPR031398">
    <property type="entry name" value="She3"/>
</dbReference>
<feature type="compositionally biased region" description="Polar residues" evidence="12">
    <location>
        <begin position="404"/>
        <end position="416"/>
    </location>
</feature>
<evidence type="ECO:0000256" key="6">
    <source>
        <dbReference type="ARBA" id="ARBA00022824"/>
    </source>
</evidence>
<dbReference type="HOGENOM" id="CLU_038734_0_0_1"/>
<evidence type="ECO:0000256" key="4">
    <source>
        <dbReference type="ARBA" id="ARBA00022448"/>
    </source>
</evidence>
<dbReference type="InParanoid" id="I2H657"/>
<evidence type="ECO:0000313" key="13">
    <source>
        <dbReference type="EMBL" id="CCH61859.1"/>
    </source>
</evidence>
<keyword evidence="6 11" id="KW-0256">Endoplasmic reticulum</keyword>
<dbReference type="Proteomes" id="UP000002866">
    <property type="component" value="Chromosome 6"/>
</dbReference>
<comment type="similarity">
    <text evidence="2 11">Belongs to the SHE3 family.</text>
</comment>
<keyword evidence="9 11" id="KW-0472">Membrane</keyword>
<feature type="compositionally biased region" description="Low complexity" evidence="12">
    <location>
        <begin position="356"/>
        <end position="392"/>
    </location>
</feature>
<organism evidence="13 14">
    <name type="scientific">Henningerozyma blattae (strain ATCC 34711 / CBS 6284 / DSM 70876 / NBRC 10599 / NRRL Y-10934 / UCD 77-7)</name>
    <name type="common">Yeast</name>
    <name type="synonym">Tetrapisispora blattae</name>
    <dbReference type="NCBI Taxonomy" id="1071380"/>
    <lineage>
        <taxon>Eukaryota</taxon>
        <taxon>Fungi</taxon>
        <taxon>Dikarya</taxon>
        <taxon>Ascomycota</taxon>
        <taxon>Saccharomycotina</taxon>
        <taxon>Saccharomycetes</taxon>
        <taxon>Saccharomycetales</taxon>
        <taxon>Saccharomycetaceae</taxon>
        <taxon>Henningerozyma</taxon>
    </lineage>
</organism>
<evidence type="ECO:0000256" key="10">
    <source>
        <dbReference type="ARBA" id="ARBA00024975"/>
    </source>
</evidence>
<dbReference type="FunCoup" id="I2H657">
    <property type="interactions" value="1478"/>
</dbReference>
<keyword evidence="5 11" id="KW-0509">mRNA transport</keyword>
<evidence type="ECO:0000313" key="14">
    <source>
        <dbReference type="Proteomes" id="UP000002866"/>
    </source>
</evidence>
<dbReference type="OrthoDB" id="6088208at2759"/>
<gene>
    <name evidence="13" type="primary">TBLA0F03210</name>
    <name evidence="11" type="synonym">SHE3</name>
    <name evidence="13" type="ORF">TBLA_0F03210</name>
</gene>
<sequence length="481" mass="54283">MLQVSTPPVIMSGSPTRSVLTSATDSPMTPKRLSQGKLAPSHNIFMVSIDGSPKVNKNNSSKAAASPSIGISSSSSKVIESLHDQIDTLTNTNLQLTIQSHSLLEKLDAAQQKESQFHENITSLRHENENLNSMLSRKTRKLKDTEDELNELKQKFDQMLKENTSLKSNVEQSTLKETQLQEQSELYKAQYDAIVESQQYYRNHYNSEVTELKQQIEELKKSQINQLQKIKEHHLSIDDKMDHFHKKYKDMKELEDSRYAFLDVKCQEAISELDLPSWVRLYKESKNQLFDYSDKMQLNISDKYKDLARDEALVALEGKTNTQLNSIINENSNNSISNNNSVPLRMSKRSSYINTQQQQQQQQMPYHSYNNVNSSTSSNLTPTTSNSNNNGSIKRKSFYGGTMPVSNTQSTGSQGTLPGVKRSGSVRKASVNRRSLSAGDGPLSQQNQQRIPSQNFNSSMNPNVNGNGPYMRNQSQPISDK</sequence>
<evidence type="ECO:0000256" key="5">
    <source>
        <dbReference type="ARBA" id="ARBA00022816"/>
    </source>
</evidence>
<dbReference type="GO" id="GO:0003723">
    <property type="term" value="F:RNA binding"/>
    <property type="evidence" value="ECO:0007669"/>
    <property type="project" value="UniProtKB-KW"/>
</dbReference>
<comment type="function">
    <text evidence="10">RNA-binding protein that binds specific mRNAs including the ASH1 mRNA, coding for a repressor of the HO endonuclease. Part of the mRNA localization machinery that restricts accumulation of certain proteins to the bud and in the daughter cell. Required for the delivery of cortical endoplasmic reticulum into the emerging bud.</text>
</comment>
<feature type="region of interest" description="Disordered" evidence="12">
    <location>
        <begin position="53"/>
        <end position="74"/>
    </location>
</feature>
<dbReference type="GO" id="GO:0051028">
    <property type="term" value="P:mRNA transport"/>
    <property type="evidence" value="ECO:0007669"/>
    <property type="project" value="UniProtKB-UniRule"/>
</dbReference>
<dbReference type="OMA" id="HFMANIN"/>
<feature type="region of interest" description="Disordered" evidence="12">
    <location>
        <begin position="350"/>
        <end position="481"/>
    </location>
</feature>
<evidence type="ECO:0000256" key="1">
    <source>
        <dbReference type="ARBA" id="ARBA00004406"/>
    </source>
</evidence>
<dbReference type="GeneID" id="14496968"/>
<accession>I2H657</accession>
<dbReference type="eggNOG" id="ENOG502QSQX">
    <property type="taxonomic scope" value="Eukaryota"/>
</dbReference>
<evidence type="ECO:0000256" key="11">
    <source>
        <dbReference type="RuleBase" id="RU362142"/>
    </source>
</evidence>
<feature type="coiled-coil region" evidence="11">
    <location>
        <begin position="202"/>
        <end position="233"/>
    </location>
</feature>
<feature type="compositionally biased region" description="Polar residues" evidence="12">
    <location>
        <begin position="13"/>
        <end position="27"/>
    </location>
</feature>
<evidence type="ECO:0000256" key="9">
    <source>
        <dbReference type="ARBA" id="ARBA00023136"/>
    </source>
</evidence>
<protein>
    <recommendedName>
        <fullName evidence="3 11">SWI5-dependent HO expression protein 3</fullName>
    </recommendedName>
</protein>
<comment type="subcellular location">
    <subcellularLocation>
        <location evidence="1 11">Endoplasmic reticulum membrane</location>
        <topology evidence="1 11">Peripheral membrane protein</topology>
    </subcellularLocation>
</comment>
<keyword evidence="14" id="KW-1185">Reference proteome</keyword>
<name>I2H657_HENB6</name>